<dbReference type="EMBL" id="DRXG01000057">
    <property type="protein sequence ID" value="HHN52238.1"/>
    <property type="molecule type" value="Genomic_DNA"/>
</dbReference>
<name>A0A7C4HYF3_CALS0</name>
<proteinExistence type="predicted"/>
<evidence type="ECO:0000313" key="3">
    <source>
        <dbReference type="EMBL" id="HHN52238.1"/>
    </source>
</evidence>
<protein>
    <submittedName>
        <fullName evidence="2">Uncharacterized protein</fullName>
    </submittedName>
</protein>
<evidence type="ECO:0000313" key="1">
    <source>
        <dbReference type="EMBL" id="HGL40203.1"/>
    </source>
</evidence>
<gene>
    <name evidence="3" type="ORF">ENM30_02880</name>
    <name evidence="2" type="ORF">ENT82_04670</name>
    <name evidence="1" type="ORF">ENU43_00830</name>
</gene>
<accession>A0A7C4HYF3</accession>
<organism evidence="2">
    <name type="scientific">Caldiarchaeum subterraneum</name>
    <dbReference type="NCBI Taxonomy" id="311458"/>
    <lineage>
        <taxon>Archaea</taxon>
        <taxon>Nitrososphaerota</taxon>
        <taxon>Candidatus Caldarchaeales</taxon>
        <taxon>Candidatus Caldarchaeaceae</taxon>
        <taxon>Candidatus Caldarchaeum</taxon>
    </lineage>
</organism>
<evidence type="ECO:0000313" key="2">
    <source>
        <dbReference type="EMBL" id="HGN90403.1"/>
    </source>
</evidence>
<sequence>MKFLLFVELVNSHDAVAKMMLTVKQGNLSIESINIHKTGDDKLSAILMLEGEENKADWLAHKLLNFPYYKSTALLKQIK</sequence>
<dbReference type="EMBL" id="DTCM01000011">
    <property type="protein sequence ID" value="HGL40203.1"/>
    <property type="molecule type" value="Genomic_DNA"/>
</dbReference>
<dbReference type="EMBL" id="DTAD01000047">
    <property type="protein sequence ID" value="HGN90403.1"/>
    <property type="molecule type" value="Genomic_DNA"/>
</dbReference>
<dbReference type="AlphaFoldDB" id="A0A7C4HYF3"/>
<comment type="caution">
    <text evidence="2">The sequence shown here is derived from an EMBL/GenBank/DDBJ whole genome shotgun (WGS) entry which is preliminary data.</text>
</comment>
<reference evidence="2" key="1">
    <citation type="journal article" date="2020" name="mSystems">
        <title>Genome- and Community-Level Interaction Insights into Carbon Utilization and Element Cycling Functions of Hydrothermarchaeota in Hydrothermal Sediment.</title>
        <authorList>
            <person name="Zhou Z."/>
            <person name="Liu Y."/>
            <person name="Xu W."/>
            <person name="Pan J."/>
            <person name="Luo Z.H."/>
            <person name="Li M."/>
        </authorList>
    </citation>
    <scope>NUCLEOTIDE SEQUENCE [LARGE SCALE GENOMIC DNA]</scope>
    <source>
        <strain evidence="3">SpSt-1073</strain>
        <strain evidence="2">SpSt-613</strain>
        <strain evidence="1">SpSt-669</strain>
    </source>
</reference>